<dbReference type="Proteomes" id="UP000054032">
    <property type="component" value="Unassembled WGS sequence"/>
</dbReference>
<feature type="transmembrane region" description="Helical" evidence="2">
    <location>
        <begin position="6"/>
        <end position="30"/>
    </location>
</feature>
<dbReference type="AlphaFoldDB" id="W6Z2J3"/>
<feature type="compositionally biased region" description="Basic and acidic residues" evidence="1">
    <location>
        <begin position="57"/>
        <end position="66"/>
    </location>
</feature>
<feature type="transmembrane region" description="Helical" evidence="2">
    <location>
        <begin position="105"/>
        <end position="134"/>
    </location>
</feature>
<dbReference type="RefSeq" id="XP_007689511.1">
    <property type="nucleotide sequence ID" value="XM_007691321.1"/>
</dbReference>
<keyword evidence="2" id="KW-0812">Transmembrane</keyword>
<keyword evidence="4" id="KW-1185">Reference proteome</keyword>
<protein>
    <submittedName>
        <fullName evidence="3">Uncharacterized protein</fullName>
    </submittedName>
</protein>
<keyword evidence="2" id="KW-1133">Transmembrane helix</keyword>
<feature type="region of interest" description="Disordered" evidence="1">
    <location>
        <begin position="42"/>
        <end position="67"/>
    </location>
</feature>
<dbReference type="EMBL" id="KI964015">
    <property type="protein sequence ID" value="EUC43943.1"/>
    <property type="molecule type" value="Genomic_DNA"/>
</dbReference>
<evidence type="ECO:0000256" key="1">
    <source>
        <dbReference type="SAM" id="MobiDB-lite"/>
    </source>
</evidence>
<accession>W6Z2J3</accession>
<sequence>MIKDRAPTFVMVGALLAILPIGLSILAACLHKRWRVRQRRKRDALAVSGEGLASGDAGKETAEGDRVQGSAAVMEKGQCFEGEQRSSSRDLVPESTTEIRVGSKIILLLCLPACALFVITIIICKLGIVFALLMMPEQYR</sequence>
<evidence type="ECO:0000313" key="3">
    <source>
        <dbReference type="EMBL" id="EUC43943.1"/>
    </source>
</evidence>
<evidence type="ECO:0000256" key="2">
    <source>
        <dbReference type="SAM" id="Phobius"/>
    </source>
</evidence>
<name>W6Z2J3_COCMI</name>
<dbReference type="HOGENOM" id="CLU_152666_0_0_1"/>
<gene>
    <name evidence="3" type="ORF">COCMIDRAFT_27624</name>
</gene>
<keyword evidence="2" id="KW-0472">Membrane</keyword>
<dbReference type="PROSITE" id="PS51257">
    <property type="entry name" value="PROKAR_LIPOPROTEIN"/>
    <property type="match status" value="1"/>
</dbReference>
<organism evidence="3 4">
    <name type="scientific">Bipolaris oryzae ATCC 44560</name>
    <dbReference type="NCBI Taxonomy" id="930090"/>
    <lineage>
        <taxon>Eukaryota</taxon>
        <taxon>Fungi</taxon>
        <taxon>Dikarya</taxon>
        <taxon>Ascomycota</taxon>
        <taxon>Pezizomycotina</taxon>
        <taxon>Dothideomycetes</taxon>
        <taxon>Pleosporomycetidae</taxon>
        <taxon>Pleosporales</taxon>
        <taxon>Pleosporineae</taxon>
        <taxon>Pleosporaceae</taxon>
        <taxon>Bipolaris</taxon>
    </lineage>
</organism>
<dbReference type="GeneID" id="19121152"/>
<proteinExistence type="predicted"/>
<dbReference type="KEGG" id="bor:COCMIDRAFT_27624"/>
<evidence type="ECO:0000313" key="4">
    <source>
        <dbReference type="Proteomes" id="UP000054032"/>
    </source>
</evidence>
<dbReference type="OrthoDB" id="3686613at2759"/>
<reference evidence="3 4" key="1">
    <citation type="journal article" date="2013" name="PLoS Genet.">
        <title>Comparative genome structure, secondary metabolite, and effector coding capacity across Cochliobolus pathogens.</title>
        <authorList>
            <person name="Condon B.J."/>
            <person name="Leng Y."/>
            <person name="Wu D."/>
            <person name="Bushley K.E."/>
            <person name="Ohm R.A."/>
            <person name="Otillar R."/>
            <person name="Martin J."/>
            <person name="Schackwitz W."/>
            <person name="Grimwood J."/>
            <person name="MohdZainudin N."/>
            <person name="Xue C."/>
            <person name="Wang R."/>
            <person name="Manning V.A."/>
            <person name="Dhillon B."/>
            <person name="Tu Z.J."/>
            <person name="Steffenson B.J."/>
            <person name="Salamov A."/>
            <person name="Sun H."/>
            <person name="Lowry S."/>
            <person name="LaButti K."/>
            <person name="Han J."/>
            <person name="Copeland A."/>
            <person name="Lindquist E."/>
            <person name="Barry K."/>
            <person name="Schmutz J."/>
            <person name="Baker S.E."/>
            <person name="Ciuffetti L.M."/>
            <person name="Grigoriev I.V."/>
            <person name="Zhong S."/>
            <person name="Turgeon B.G."/>
        </authorList>
    </citation>
    <scope>NUCLEOTIDE SEQUENCE [LARGE SCALE GENOMIC DNA]</scope>
    <source>
        <strain evidence="3 4">ATCC 44560</strain>
    </source>
</reference>